<dbReference type="PANTHER" id="PTHR32309:SF13">
    <property type="entry name" value="FERRIC ENTEROBACTIN TRANSPORT PROTEIN FEPE"/>
    <property type="match status" value="1"/>
</dbReference>
<keyword evidence="1" id="KW-0472">Membrane</keyword>
<gene>
    <name evidence="2" type="ORF">CLV45_1002</name>
</gene>
<name>A0A2M9BNR2_9BACT</name>
<dbReference type="GO" id="GO:0005886">
    <property type="term" value="C:plasma membrane"/>
    <property type="evidence" value="ECO:0007669"/>
    <property type="project" value="TreeGrafter"/>
</dbReference>
<protein>
    <submittedName>
        <fullName evidence="2">Subunit length determinant protein</fullName>
    </submittedName>
</protein>
<dbReference type="RefSeq" id="WP_100335293.1">
    <property type="nucleotide sequence ID" value="NZ_PGFA01000001.1"/>
</dbReference>
<reference evidence="2 3" key="1">
    <citation type="submission" date="2017-11" db="EMBL/GenBank/DDBJ databases">
        <title>Genomic Encyclopedia of Archaeal and Bacterial Type Strains, Phase II (KMG-II): From Individual Species to Whole Genera.</title>
        <authorList>
            <person name="Goeker M."/>
        </authorList>
    </citation>
    <scope>NUCLEOTIDE SEQUENCE [LARGE SCALE GENOMIC DNA]</scope>
    <source>
        <strain evidence="2 3">DSM 11115</strain>
    </source>
</reference>
<dbReference type="GO" id="GO:0004713">
    <property type="term" value="F:protein tyrosine kinase activity"/>
    <property type="evidence" value="ECO:0007669"/>
    <property type="project" value="TreeGrafter"/>
</dbReference>
<evidence type="ECO:0000313" key="3">
    <source>
        <dbReference type="Proteomes" id="UP000228535"/>
    </source>
</evidence>
<dbReference type="Proteomes" id="UP000228535">
    <property type="component" value="Unassembled WGS sequence"/>
</dbReference>
<sequence>MSSRSYSLLGLWPVINRWKYLVAAAVALALIISVVVSLALPNIYKSTAVFYPTNPNTTDPDRIVSDGGKLELGGRAEDLDRVITIGESQTLAELIIKRFDLHEHYKTGAAGDDAADQGALDEFNSNFTIVHNDRDAIEVNFQDRDKVLAAKVANAIVQAIDSINQQLTFENRRKIIDLYQGRKEFLEREYTAAHDSLLAGRRRYGIYGMENESRYLGRAIIETETKLRQAEGEGNSSKAAGYRKALRGLTQAEGGNVLNLENYVKGTDRMATAYARFADIQGRLIGARNAYETAKLAISGKISSIYVVQKAFPATKKTKPVRWLIVVSSVVVTLALSIILITLLELYRGNLSVGRPGSEPQF</sequence>
<dbReference type="EMBL" id="PGFA01000001">
    <property type="protein sequence ID" value="PJJ59583.1"/>
    <property type="molecule type" value="Genomic_DNA"/>
</dbReference>
<keyword evidence="1" id="KW-0812">Transmembrane</keyword>
<dbReference type="AlphaFoldDB" id="A0A2M9BNR2"/>
<comment type="caution">
    <text evidence="2">The sequence shown here is derived from an EMBL/GenBank/DDBJ whole genome shotgun (WGS) entry which is preliminary data.</text>
</comment>
<organism evidence="2 3">
    <name type="scientific">Hymenobacter chitinivorans DSM 11115</name>
    <dbReference type="NCBI Taxonomy" id="1121954"/>
    <lineage>
        <taxon>Bacteria</taxon>
        <taxon>Pseudomonadati</taxon>
        <taxon>Bacteroidota</taxon>
        <taxon>Cytophagia</taxon>
        <taxon>Cytophagales</taxon>
        <taxon>Hymenobacteraceae</taxon>
        <taxon>Hymenobacter</taxon>
    </lineage>
</organism>
<dbReference type="OrthoDB" id="647428at2"/>
<accession>A0A2M9BNR2</accession>
<dbReference type="InterPro" id="IPR050445">
    <property type="entry name" value="Bact_polysacc_biosynth/exp"/>
</dbReference>
<keyword evidence="1" id="KW-1133">Transmembrane helix</keyword>
<dbReference type="PANTHER" id="PTHR32309">
    <property type="entry name" value="TYROSINE-PROTEIN KINASE"/>
    <property type="match status" value="1"/>
</dbReference>
<evidence type="ECO:0000256" key="1">
    <source>
        <dbReference type="SAM" id="Phobius"/>
    </source>
</evidence>
<keyword evidence="3" id="KW-1185">Reference proteome</keyword>
<feature type="transmembrane region" description="Helical" evidence="1">
    <location>
        <begin position="323"/>
        <end position="344"/>
    </location>
</feature>
<feature type="transmembrane region" description="Helical" evidence="1">
    <location>
        <begin position="20"/>
        <end position="40"/>
    </location>
</feature>
<evidence type="ECO:0000313" key="2">
    <source>
        <dbReference type="EMBL" id="PJJ59583.1"/>
    </source>
</evidence>
<proteinExistence type="predicted"/>